<protein>
    <recommendedName>
        <fullName evidence="3">Pre-rRNA-processing protein RIX1</fullName>
    </recommendedName>
</protein>
<dbReference type="AlphaFoldDB" id="A0A165V799"/>
<gene>
    <name evidence="7" type="ORF">NEOLEDRAFT_1127941</name>
</gene>
<dbReference type="PANTHER" id="PTHR34105:SF1">
    <property type="entry name" value="PROLINE-, GLUTAMIC ACID- AND LEUCINE-RICH PROTEIN 1"/>
    <property type="match status" value="1"/>
</dbReference>
<dbReference type="InterPro" id="IPR016024">
    <property type="entry name" value="ARM-type_fold"/>
</dbReference>
<evidence type="ECO:0000256" key="1">
    <source>
        <dbReference type="ARBA" id="ARBA00004123"/>
    </source>
</evidence>
<evidence type="ECO:0000256" key="2">
    <source>
        <dbReference type="ARBA" id="ARBA00010511"/>
    </source>
</evidence>
<dbReference type="Proteomes" id="UP000076761">
    <property type="component" value="Unassembled WGS sequence"/>
</dbReference>
<evidence type="ECO:0000313" key="7">
    <source>
        <dbReference type="EMBL" id="KZT29266.1"/>
    </source>
</evidence>
<dbReference type="GO" id="GO:0005634">
    <property type="term" value="C:nucleus"/>
    <property type="evidence" value="ECO:0007669"/>
    <property type="project" value="UniProtKB-SubCell"/>
</dbReference>
<dbReference type="Pfam" id="PF08167">
    <property type="entry name" value="RIX1"/>
    <property type="match status" value="1"/>
</dbReference>
<feature type="region of interest" description="Disordered" evidence="5">
    <location>
        <begin position="706"/>
        <end position="762"/>
    </location>
</feature>
<dbReference type="SUPFAM" id="SSF48371">
    <property type="entry name" value="ARM repeat"/>
    <property type="match status" value="1"/>
</dbReference>
<reference evidence="7 8" key="1">
    <citation type="journal article" date="2016" name="Mol. Biol. Evol.">
        <title>Comparative Genomics of Early-Diverging Mushroom-Forming Fungi Provides Insights into the Origins of Lignocellulose Decay Capabilities.</title>
        <authorList>
            <person name="Nagy L.G."/>
            <person name="Riley R."/>
            <person name="Tritt A."/>
            <person name="Adam C."/>
            <person name="Daum C."/>
            <person name="Floudas D."/>
            <person name="Sun H."/>
            <person name="Yadav J.S."/>
            <person name="Pangilinan J."/>
            <person name="Larsson K.H."/>
            <person name="Matsuura K."/>
            <person name="Barry K."/>
            <person name="Labutti K."/>
            <person name="Kuo R."/>
            <person name="Ohm R.A."/>
            <person name="Bhattacharya S.S."/>
            <person name="Shirouzu T."/>
            <person name="Yoshinaga Y."/>
            <person name="Martin F.M."/>
            <person name="Grigoriev I.V."/>
            <person name="Hibbett D.S."/>
        </authorList>
    </citation>
    <scope>NUCLEOTIDE SEQUENCE [LARGE SCALE GENOMIC DNA]</scope>
    <source>
        <strain evidence="7 8">HHB14362 ss-1</strain>
    </source>
</reference>
<accession>A0A165V799</accession>
<dbReference type="InParanoid" id="A0A165V799"/>
<comment type="subcellular location">
    <subcellularLocation>
        <location evidence="1">Nucleus</location>
    </subcellularLocation>
</comment>
<evidence type="ECO:0000313" key="8">
    <source>
        <dbReference type="Proteomes" id="UP000076761"/>
    </source>
</evidence>
<evidence type="ECO:0000259" key="6">
    <source>
        <dbReference type="Pfam" id="PF08167"/>
    </source>
</evidence>
<feature type="domain" description="Pre-rRNA-processing protein RIX1 N-terminal" evidence="6">
    <location>
        <begin position="11"/>
        <end position="192"/>
    </location>
</feature>
<evidence type="ECO:0000256" key="4">
    <source>
        <dbReference type="ARBA" id="ARBA00023242"/>
    </source>
</evidence>
<dbReference type="GO" id="GO:0006364">
    <property type="term" value="P:rRNA processing"/>
    <property type="evidence" value="ECO:0007669"/>
    <property type="project" value="TreeGrafter"/>
</dbReference>
<dbReference type="InterPro" id="IPR012583">
    <property type="entry name" value="RIX1_N"/>
</dbReference>
<keyword evidence="8" id="KW-1185">Reference proteome</keyword>
<feature type="region of interest" description="Disordered" evidence="5">
    <location>
        <begin position="597"/>
        <end position="637"/>
    </location>
</feature>
<feature type="region of interest" description="Disordered" evidence="5">
    <location>
        <begin position="649"/>
        <end position="684"/>
    </location>
</feature>
<dbReference type="STRING" id="1314782.A0A165V799"/>
<dbReference type="OrthoDB" id="20900at2759"/>
<dbReference type="PANTHER" id="PTHR34105">
    <property type="entry name" value="PROLINE-, GLUTAMIC ACID- AND LEUCINE-RICH PROTEIN 1"/>
    <property type="match status" value="1"/>
</dbReference>
<organism evidence="7 8">
    <name type="scientific">Neolentinus lepideus HHB14362 ss-1</name>
    <dbReference type="NCBI Taxonomy" id="1314782"/>
    <lineage>
        <taxon>Eukaryota</taxon>
        <taxon>Fungi</taxon>
        <taxon>Dikarya</taxon>
        <taxon>Basidiomycota</taxon>
        <taxon>Agaricomycotina</taxon>
        <taxon>Agaricomycetes</taxon>
        <taxon>Gloeophyllales</taxon>
        <taxon>Gloeophyllaceae</taxon>
        <taxon>Neolentinus</taxon>
    </lineage>
</organism>
<feature type="compositionally biased region" description="Polar residues" evidence="5">
    <location>
        <begin position="664"/>
        <end position="682"/>
    </location>
</feature>
<evidence type="ECO:0000256" key="3">
    <source>
        <dbReference type="ARBA" id="ARBA00021502"/>
    </source>
</evidence>
<dbReference type="EMBL" id="KV425554">
    <property type="protein sequence ID" value="KZT29266.1"/>
    <property type="molecule type" value="Genomic_DNA"/>
</dbReference>
<dbReference type="FunCoup" id="A0A165V799">
    <property type="interactions" value="179"/>
</dbReference>
<comment type="similarity">
    <text evidence="2">Belongs to the RIX1/PELP1 family.</text>
</comment>
<evidence type="ECO:0000256" key="5">
    <source>
        <dbReference type="SAM" id="MobiDB-lite"/>
    </source>
</evidence>
<name>A0A165V799_9AGAM</name>
<sequence length="762" mass="82242">MTEATHPLKAFLQLQLASDSSAVLNVPHVLKALTSDSLLSSAHSQKWTARVNSLIHSQDLGARWAGLCLAYRTAVLSKSLMLECAQSWIGAALPILSKNEPLPNLKAAIRLLRYIFSGATDTPEFQRQLVTPNVPKYSQAVIALAEKHDDPDLKLLALNTLTMIVPLHPTLHKVLHASLSTLALHHLNGSAPTPISSDLVKASSRLYAVLHFTGGKVGAVGQWRKSLDNTLAFTWEAFHALRSTFPSGGRSGHTKTVANDALGNVALNIDRLRCGITVLRELMKSTTPRPVQVPINSILQLTVTMLSCTQLEQTSGPVDQSLRAVEASAIPTIWSLGCHLLVSFAKCTRCHLTPHVPRLLLIIAYQLEQPQTPSSRLSFLLTIPALLSHTCPLHDGIVLNRTVRAILPSLAHILLERSAAEADGGANKKSRKGKKRARGYEGDELFQVAREVICPGVVDGEVVLATLDASQVLLRNPHLFSAVQSISGRILLSMLLSLPQIPKNLLSPDSTLHGKVLSKVQDLCIELGMGTTSSMSKSLGLVVRRLTVDGSDAVLNSLEHNQRVVDMMIHPRLPPLLRPLPHVEVLALFRDEEGEEETRLRESMHLVSGDVAPAPTTGSKASEQAPHQPFSNPVPDPMLPKTSFVSGSITNDVEMQPPQPINAPLQSTTSGTDSALQSQHSLASHAPPTVPVLALPAIEATGASLRPPPESLAASTAGLSDIPIQLPVPQPEPIRIRVRVDEDEDENEEMPSINMDSDSEAE</sequence>
<proteinExistence type="inferred from homology"/>
<keyword evidence="4" id="KW-0539">Nucleus</keyword>